<evidence type="ECO:0000313" key="2">
    <source>
        <dbReference type="Proteomes" id="UP000281170"/>
    </source>
</evidence>
<organism evidence="1 2">
    <name type="scientific">Legionella adelaidensis</name>
    <dbReference type="NCBI Taxonomy" id="45056"/>
    <lineage>
        <taxon>Bacteria</taxon>
        <taxon>Pseudomonadati</taxon>
        <taxon>Pseudomonadota</taxon>
        <taxon>Gammaproteobacteria</taxon>
        <taxon>Legionellales</taxon>
        <taxon>Legionellaceae</taxon>
        <taxon>Legionella</taxon>
    </lineage>
</organism>
<dbReference type="KEGG" id="ladl:NCTC12735_00061"/>
<protein>
    <submittedName>
        <fullName evidence="1">Uncharacterized protein</fullName>
    </submittedName>
</protein>
<proteinExistence type="predicted"/>
<name>A0A448N974_9GAMM</name>
<geneLocation type="plasmid" evidence="1 2">
    <name>5</name>
</geneLocation>
<sequence length="37" mass="4330">MDTSLIRKRFNVVLLRTLIELNDIASFELEALNRNNP</sequence>
<reference evidence="1 2" key="1">
    <citation type="submission" date="2018-12" db="EMBL/GenBank/DDBJ databases">
        <authorList>
            <consortium name="Pathogen Informatics"/>
        </authorList>
    </citation>
    <scope>NUCLEOTIDE SEQUENCE [LARGE SCALE GENOMIC DNA]</scope>
    <source>
        <strain evidence="1 2">NCTC12735</strain>
        <plasmid evidence="2">5</plasmid>
    </source>
</reference>
<evidence type="ECO:0000313" key="1">
    <source>
        <dbReference type="EMBL" id="VEH81288.1"/>
    </source>
</evidence>
<dbReference type="AlphaFoldDB" id="A0A448N974"/>
<keyword evidence="1" id="KW-0614">Plasmid</keyword>
<dbReference type="EMBL" id="LR134414">
    <property type="protein sequence ID" value="VEH81288.1"/>
    <property type="molecule type" value="Genomic_DNA"/>
</dbReference>
<gene>
    <name evidence="1" type="ORF">NCTC12735_00061</name>
</gene>
<dbReference type="Proteomes" id="UP000281170">
    <property type="component" value="Plasmid 5"/>
</dbReference>
<accession>A0A448N974</accession>